<evidence type="ECO:0000313" key="2">
    <source>
        <dbReference type="Proteomes" id="UP000663064"/>
    </source>
</evidence>
<dbReference type="Proteomes" id="UP000663064">
    <property type="component" value="Chromosome"/>
</dbReference>
<organism evidence="1 2">
    <name type="scientific">Haloferax gibbonsii</name>
    <dbReference type="NCBI Taxonomy" id="35746"/>
    <lineage>
        <taxon>Archaea</taxon>
        <taxon>Methanobacteriati</taxon>
        <taxon>Methanobacteriota</taxon>
        <taxon>Stenosarchaea group</taxon>
        <taxon>Halobacteria</taxon>
        <taxon>Halobacteriales</taxon>
        <taxon>Haloferacaceae</taxon>
        <taxon>Haloferax</taxon>
    </lineage>
</organism>
<gene>
    <name evidence="1" type="ORF">HfgLR_12940</name>
</gene>
<reference evidence="1" key="1">
    <citation type="journal article" date="2021" name="Front. Microbiol.">
        <title>Cellular and Genomic Properties of Haloferax gibbonsii LR2-5, the Host of Euryarchaeal Virus HFTV1.</title>
        <authorList>
            <person name="Tittes C."/>
            <person name="Schwarzer S."/>
            <person name="Pfeiffer F."/>
            <person name="Dyall-Smith M."/>
            <person name="Rodriguez-Franco M."/>
            <person name="Oksanen H.M."/>
            <person name="Quax T.E.F."/>
        </authorList>
    </citation>
    <scope>NUCLEOTIDE SEQUENCE</scope>
    <source>
        <strain evidence="1">LR2-5</strain>
    </source>
</reference>
<evidence type="ECO:0000313" key="1">
    <source>
        <dbReference type="EMBL" id="QOS12717.1"/>
    </source>
</evidence>
<sequence>MVLEVVSLTENNPDSNQVASSTRRRLLAATAVTASGLLSGCSSVTDPLLDDRRNAPAELPIQEDSTMSQIARVKIRNMPSETVEFVNSPGTYETARFTEGELGFIAQSVSDEESDRVAFEVPQNHSTTESVDGLLAMAGAPLNPVIGETTLSGEHVSFRGGEGVNYYAAGGEYAPMDRLPVVLYARAKTERELDELIDGFGSLLEELR</sequence>
<accession>A0A871BHT8</accession>
<name>A0A871BHT8_HALGI</name>
<proteinExistence type="predicted"/>
<dbReference type="AlphaFoldDB" id="A0A871BHT8"/>
<protein>
    <submittedName>
        <fullName evidence="1">Uncharacterized protein</fullName>
    </submittedName>
</protein>
<dbReference type="EMBL" id="CP063205">
    <property type="protein sequence ID" value="QOS12717.1"/>
    <property type="molecule type" value="Genomic_DNA"/>
</dbReference>